<evidence type="ECO:0000313" key="7">
    <source>
        <dbReference type="EMBL" id="CAG8488882.1"/>
    </source>
</evidence>
<protein>
    <submittedName>
        <fullName evidence="7">14977_t:CDS:1</fullName>
    </submittedName>
</protein>
<evidence type="ECO:0000256" key="1">
    <source>
        <dbReference type="ARBA" id="ARBA00022723"/>
    </source>
</evidence>
<evidence type="ECO:0000256" key="4">
    <source>
        <dbReference type="PROSITE-ProRule" id="PRU00175"/>
    </source>
</evidence>
<gene>
    <name evidence="7" type="ORF">FMOSSE_LOCUS3424</name>
</gene>
<sequence>MSATSPIDLTSSPVSVRRTHSVAPDEVVIISDNEDEPSHNCNYHDYNRTTHSFDNQNLFHSPTTSRHSNNNQASTINNANYNLRNGLTGLGTHGTHSSNGGGGPIRNTSTRSSRAHSRPPSTLRGLFIVSAQSNSHTLRHRQHHHTSHTSAFHPYASIIMDGINYEGGNSSGSSRLPTVPPFFEATNNSPKPTITTAGHTRDLEESHILICAGCNNLLHEKLWALNGCGHVVCGSCVDKFSGKKKIACPSCKKKPTSTLQLYV</sequence>
<reference evidence="7" key="1">
    <citation type="submission" date="2021-06" db="EMBL/GenBank/DDBJ databases">
        <authorList>
            <person name="Kallberg Y."/>
            <person name="Tangrot J."/>
            <person name="Rosling A."/>
        </authorList>
    </citation>
    <scope>NUCLEOTIDE SEQUENCE</scope>
    <source>
        <strain evidence="7">87-6 pot B 2015</strain>
    </source>
</reference>
<dbReference type="EMBL" id="CAJVPP010000511">
    <property type="protein sequence ID" value="CAG8488882.1"/>
    <property type="molecule type" value="Genomic_DNA"/>
</dbReference>
<feature type="region of interest" description="Disordered" evidence="5">
    <location>
        <begin position="85"/>
        <end position="122"/>
    </location>
</feature>
<organism evidence="7 8">
    <name type="scientific">Funneliformis mosseae</name>
    <name type="common">Endomycorrhizal fungus</name>
    <name type="synonym">Glomus mosseae</name>
    <dbReference type="NCBI Taxonomy" id="27381"/>
    <lineage>
        <taxon>Eukaryota</taxon>
        <taxon>Fungi</taxon>
        <taxon>Fungi incertae sedis</taxon>
        <taxon>Mucoromycota</taxon>
        <taxon>Glomeromycotina</taxon>
        <taxon>Glomeromycetes</taxon>
        <taxon>Glomerales</taxon>
        <taxon>Glomeraceae</taxon>
        <taxon>Funneliformis</taxon>
    </lineage>
</organism>
<dbReference type="Proteomes" id="UP000789375">
    <property type="component" value="Unassembled WGS sequence"/>
</dbReference>
<evidence type="ECO:0000313" key="8">
    <source>
        <dbReference type="Proteomes" id="UP000789375"/>
    </source>
</evidence>
<evidence type="ECO:0000256" key="2">
    <source>
        <dbReference type="ARBA" id="ARBA00022771"/>
    </source>
</evidence>
<keyword evidence="1" id="KW-0479">Metal-binding</keyword>
<dbReference type="PROSITE" id="PS50089">
    <property type="entry name" value="ZF_RING_2"/>
    <property type="match status" value="1"/>
</dbReference>
<evidence type="ECO:0000259" key="6">
    <source>
        <dbReference type="PROSITE" id="PS50089"/>
    </source>
</evidence>
<dbReference type="InterPro" id="IPR017907">
    <property type="entry name" value="Znf_RING_CS"/>
</dbReference>
<dbReference type="InterPro" id="IPR001841">
    <property type="entry name" value="Znf_RING"/>
</dbReference>
<keyword evidence="8" id="KW-1185">Reference proteome</keyword>
<keyword evidence="3" id="KW-0862">Zinc</keyword>
<accession>A0A9N8WLV3</accession>
<evidence type="ECO:0000256" key="5">
    <source>
        <dbReference type="SAM" id="MobiDB-lite"/>
    </source>
</evidence>
<keyword evidence="2 4" id="KW-0863">Zinc-finger</keyword>
<proteinExistence type="predicted"/>
<name>A0A9N8WLV3_FUNMO</name>
<evidence type="ECO:0000256" key="3">
    <source>
        <dbReference type="ARBA" id="ARBA00022833"/>
    </source>
</evidence>
<dbReference type="SUPFAM" id="SSF57850">
    <property type="entry name" value="RING/U-box"/>
    <property type="match status" value="1"/>
</dbReference>
<comment type="caution">
    <text evidence="7">The sequence shown here is derived from an EMBL/GenBank/DDBJ whole genome shotgun (WGS) entry which is preliminary data.</text>
</comment>
<dbReference type="PANTHER" id="PTHR23041:SF78">
    <property type="entry name" value="E3 UBIQUITIN-PROTEIN LIGASE RNF4"/>
    <property type="match status" value="1"/>
</dbReference>
<feature type="domain" description="RING-type" evidence="6">
    <location>
        <begin position="211"/>
        <end position="252"/>
    </location>
</feature>
<dbReference type="AlphaFoldDB" id="A0A9N8WLV3"/>
<dbReference type="Gene3D" id="3.30.40.10">
    <property type="entry name" value="Zinc/RING finger domain, C3HC4 (zinc finger)"/>
    <property type="match status" value="1"/>
</dbReference>
<dbReference type="PANTHER" id="PTHR23041">
    <property type="entry name" value="RING FINGER DOMAIN-CONTAINING"/>
    <property type="match status" value="1"/>
</dbReference>
<dbReference type="InterPro" id="IPR013083">
    <property type="entry name" value="Znf_RING/FYVE/PHD"/>
</dbReference>
<dbReference type="PROSITE" id="PS00518">
    <property type="entry name" value="ZF_RING_1"/>
    <property type="match status" value="1"/>
</dbReference>
<dbReference type="GO" id="GO:0008270">
    <property type="term" value="F:zinc ion binding"/>
    <property type="evidence" value="ECO:0007669"/>
    <property type="project" value="UniProtKB-KW"/>
</dbReference>
<dbReference type="InterPro" id="IPR047134">
    <property type="entry name" value="RNF4"/>
</dbReference>